<organism evidence="1">
    <name type="scientific">Rhizophagus irregularis (strain DAOM 181602 / DAOM 197198 / MUCL 43194)</name>
    <name type="common">Arbuscular mycorrhizal fungus</name>
    <name type="synonym">Glomus intraradices</name>
    <dbReference type="NCBI Taxonomy" id="747089"/>
    <lineage>
        <taxon>Eukaryota</taxon>
        <taxon>Fungi</taxon>
        <taxon>Fungi incertae sedis</taxon>
        <taxon>Mucoromycota</taxon>
        <taxon>Glomeromycotina</taxon>
        <taxon>Glomeromycetes</taxon>
        <taxon>Glomerales</taxon>
        <taxon>Glomeraceae</taxon>
        <taxon>Rhizophagus</taxon>
    </lineage>
</organism>
<accession>U9U2W5</accession>
<dbReference type="GO" id="GO:0043565">
    <property type="term" value="F:sequence-specific DNA binding"/>
    <property type="evidence" value="ECO:0007669"/>
    <property type="project" value="InterPro"/>
</dbReference>
<reference evidence="1" key="1">
    <citation type="submission" date="2013-07" db="EMBL/GenBank/DDBJ databases">
        <title>The genome of an arbuscular mycorrhizal fungus provides insights into the evolution of the oldest plant symbiosis.</title>
        <authorList>
            <consortium name="DOE Joint Genome Institute"/>
            <person name="Tisserant E."/>
            <person name="Malbreil M."/>
            <person name="Kuo A."/>
            <person name="Kohler A."/>
            <person name="Symeonidi A."/>
            <person name="Balestrini R."/>
            <person name="Charron P."/>
            <person name="Duensing N."/>
            <person name="Frei-dit-Frey N."/>
            <person name="Gianinazzi-Pearson V."/>
            <person name="Gilbert B."/>
            <person name="Handa Y."/>
            <person name="Hijri M."/>
            <person name="Kaul R."/>
            <person name="Kawaguchi M."/>
            <person name="Krajinski F."/>
            <person name="Lammers P."/>
            <person name="Lapierre D."/>
            <person name="Masclaux F.G."/>
            <person name="Murat C."/>
            <person name="Morin E."/>
            <person name="Ndikumana S."/>
            <person name="Pagni M."/>
            <person name="Petitpierre D."/>
            <person name="Requena N."/>
            <person name="Rosikiewicz P."/>
            <person name="Riley R."/>
            <person name="Saito K."/>
            <person name="San Clemente H."/>
            <person name="Shapiro H."/>
            <person name="van Tuinen D."/>
            <person name="Becard G."/>
            <person name="Bonfante P."/>
            <person name="Paszkowski U."/>
            <person name="Shachar-Hill Y."/>
            <person name="Young J.P."/>
            <person name="Sanders I.R."/>
            <person name="Henrissat B."/>
            <person name="Rensing S.A."/>
            <person name="Grigoriev I.V."/>
            <person name="Corradi N."/>
            <person name="Roux C."/>
            <person name="Martin F."/>
        </authorList>
    </citation>
    <scope>NUCLEOTIDE SEQUENCE</scope>
    <source>
        <strain evidence="1">DAOM 197198</strain>
    </source>
</reference>
<dbReference type="InterPro" id="IPR010921">
    <property type="entry name" value="Trp_repressor/repl_initiator"/>
</dbReference>
<sequence>MPRNSYTIEQKRQVVTYALKNGRNEAARHFGLDSGMVCHWVEATEKKLYDWIIEQRKQGLDLAKDFKTSNRWMFAFMRRFELSQRQRTKISQKLPLQTNELLRKFHQFIIQLRTEKSFELSNIFNMDETPVWFDMKLPNNECDLIPSSVIVWFQQNRWMDTNLMIEYVNYINKLKTSNNESMMMNNLRKEWHLWMANGGAGETAARNLRCARLSDVCGWVKRSWEQISNEMIIQSFKTCKISNSLDEDIDDFDEIIQNSDKENEEGLEIEMCDLQARYKDITLEDDPSFEIELNHAMYGNSKFINFDENQWLGI</sequence>
<protein>
    <submittedName>
        <fullName evidence="1">Uncharacterized protein</fullName>
    </submittedName>
</protein>
<name>U9U2W5_RHIID</name>
<dbReference type="SUPFAM" id="SSF48295">
    <property type="entry name" value="TrpR-like"/>
    <property type="match status" value="1"/>
</dbReference>
<evidence type="ECO:0000313" key="1">
    <source>
        <dbReference type="EMBL" id="ESA13987.1"/>
    </source>
</evidence>
<proteinExistence type="predicted"/>
<gene>
    <name evidence="1" type="ORF">GLOINDRAFT_25433</name>
</gene>
<dbReference type="eggNOG" id="ENOG502T1VZ">
    <property type="taxonomic scope" value="Eukaryota"/>
</dbReference>
<dbReference type="AlphaFoldDB" id="U9U2W5"/>
<dbReference type="HOGENOM" id="CLU_886084_0_0_1"/>
<dbReference type="EMBL" id="KI283354">
    <property type="protein sequence ID" value="ESA13987.1"/>
    <property type="molecule type" value="Genomic_DNA"/>
</dbReference>